<feature type="transmembrane region" description="Helical" evidence="2">
    <location>
        <begin position="151"/>
        <end position="171"/>
    </location>
</feature>
<keyword evidence="3" id="KW-0732">Signal</keyword>
<evidence type="ECO:0000313" key="5">
    <source>
        <dbReference type="EMBL" id="MDY3559994.1"/>
    </source>
</evidence>
<dbReference type="Pfam" id="PF19993">
    <property type="entry name" value="DO-GTPase2"/>
    <property type="match status" value="1"/>
</dbReference>
<name>A0ABU5F2A9_9BACT</name>
<proteinExistence type="predicted"/>
<organism evidence="5 6">
    <name type="scientific">Gemmata algarum</name>
    <dbReference type="NCBI Taxonomy" id="2975278"/>
    <lineage>
        <taxon>Bacteria</taxon>
        <taxon>Pseudomonadati</taxon>
        <taxon>Planctomycetota</taxon>
        <taxon>Planctomycetia</taxon>
        <taxon>Gemmatales</taxon>
        <taxon>Gemmataceae</taxon>
        <taxon>Gemmata</taxon>
    </lineage>
</organism>
<keyword evidence="2" id="KW-0472">Membrane</keyword>
<protein>
    <recommendedName>
        <fullName evidence="4">Double-GTPase 2 domain-containing protein</fullName>
    </recommendedName>
</protein>
<keyword evidence="6" id="KW-1185">Reference proteome</keyword>
<evidence type="ECO:0000259" key="4">
    <source>
        <dbReference type="Pfam" id="PF19993"/>
    </source>
</evidence>
<feature type="region of interest" description="Disordered" evidence="1">
    <location>
        <begin position="380"/>
        <end position="418"/>
    </location>
</feature>
<feature type="transmembrane region" description="Helical" evidence="2">
    <location>
        <begin position="320"/>
        <end position="342"/>
    </location>
</feature>
<sequence>MAESYRRPRSRALTLGAVLAVLALGGPARAAPPDAERLTGLRYEWHRQHARREAAGWEVDLISPPRPRDQSAGQTQDPSALINELLPVLDRDYDALRDAALRMSESARARADAARREWEEVYKQKVAFHRYADQQQAAYGFDLGAGVHRPFQFTPADAGLLLCAAVVFAVARRLRARVRRVSLRRDRRATGAALACLFLMIPGCSASYDPDSSAWAVREEGELTTATKDAAAQADAAEAEADQKWAAAVESWAKRVAASGAPFEKVVREGEAHVRDRLRSAARDARLAVRLTQEAEAGQAQLATDRGKLEELRGGARWRAIGFAAVRCCAAALLFGLAVLPYRRALGQEAARIKADAKKCPRCFSEKLVVEKAGTISMPERFAPDDEAATRPRYRAANRKPPPPRRKPGPAAPEPAESGYVECKTCGFRFLRSYQQVRRLCFPVVGVRNSGKTHLLATAYDKVRKQVAPTAATLIPAPSAGDERFDLYIDLILNLKRDAGNTLHDVNTPPDPVMMHVRDVDPAGANTALVNLFDYSGELVNQKIGVDRLKKQAVKMDGFMLFLDPTQLDGRKGGVTLDRQLAALNEFMADMREARRVRPGDVIPVPVAVVIPKFDLLVTRNPIAGQSVQFVRKLLGDLTPAQPKRTTLDLVRERSDLVEDMLELMFRGVDVRAVVESYFGKQVLFFPASSVSLFENELGVEDLSKRTLAPFGVAEPFLWLLHMHGYEVFAR</sequence>
<feature type="compositionally biased region" description="Basic residues" evidence="1">
    <location>
        <begin position="392"/>
        <end position="408"/>
    </location>
</feature>
<feature type="domain" description="Double-GTPase 2" evidence="4">
    <location>
        <begin position="443"/>
        <end position="596"/>
    </location>
</feature>
<evidence type="ECO:0000313" key="6">
    <source>
        <dbReference type="Proteomes" id="UP001272242"/>
    </source>
</evidence>
<reference evidence="6" key="1">
    <citation type="journal article" date="2023" name="Mar. Drugs">
        <title>Gemmata algarum, a Novel Planctomycete Isolated from an Algal Mat, Displays Antimicrobial Activity.</title>
        <authorList>
            <person name="Kumar G."/>
            <person name="Kallscheuer N."/>
            <person name="Kashif M."/>
            <person name="Ahamad S."/>
            <person name="Jagadeeshwari U."/>
            <person name="Pannikurungottu S."/>
            <person name="Haufschild T."/>
            <person name="Kabuu M."/>
            <person name="Sasikala C."/>
            <person name="Jogler C."/>
            <person name="Ramana C."/>
        </authorList>
    </citation>
    <scope>NUCLEOTIDE SEQUENCE [LARGE SCALE GENOMIC DNA]</scope>
    <source>
        <strain evidence="6">JC673</strain>
    </source>
</reference>
<dbReference type="RefSeq" id="WP_320686655.1">
    <property type="nucleotide sequence ID" value="NZ_JAXBLV010000166.1"/>
</dbReference>
<accession>A0ABU5F2A9</accession>
<keyword evidence="2" id="KW-0812">Transmembrane</keyword>
<dbReference type="InterPro" id="IPR045528">
    <property type="entry name" value="DO-GTPase2"/>
</dbReference>
<feature type="chain" id="PRO_5047023313" description="Double-GTPase 2 domain-containing protein" evidence="3">
    <location>
        <begin position="31"/>
        <end position="731"/>
    </location>
</feature>
<comment type="caution">
    <text evidence="5">The sequence shown here is derived from an EMBL/GenBank/DDBJ whole genome shotgun (WGS) entry which is preliminary data.</text>
</comment>
<dbReference type="Proteomes" id="UP001272242">
    <property type="component" value="Unassembled WGS sequence"/>
</dbReference>
<evidence type="ECO:0000256" key="3">
    <source>
        <dbReference type="SAM" id="SignalP"/>
    </source>
</evidence>
<keyword evidence="2" id="KW-1133">Transmembrane helix</keyword>
<evidence type="ECO:0000256" key="1">
    <source>
        <dbReference type="SAM" id="MobiDB-lite"/>
    </source>
</evidence>
<evidence type="ECO:0000256" key="2">
    <source>
        <dbReference type="SAM" id="Phobius"/>
    </source>
</evidence>
<gene>
    <name evidence="5" type="ORF">R5W23_001193</name>
</gene>
<dbReference type="EMBL" id="JAXBLV010000166">
    <property type="protein sequence ID" value="MDY3559994.1"/>
    <property type="molecule type" value="Genomic_DNA"/>
</dbReference>
<feature type="region of interest" description="Disordered" evidence="1">
    <location>
        <begin position="56"/>
        <end position="77"/>
    </location>
</feature>
<feature type="signal peptide" evidence="3">
    <location>
        <begin position="1"/>
        <end position="30"/>
    </location>
</feature>